<accession>A0A2I0KMI7</accession>
<organism evidence="1 2">
    <name type="scientific">Punica granatum</name>
    <name type="common">Pomegranate</name>
    <dbReference type="NCBI Taxonomy" id="22663"/>
    <lineage>
        <taxon>Eukaryota</taxon>
        <taxon>Viridiplantae</taxon>
        <taxon>Streptophyta</taxon>
        <taxon>Embryophyta</taxon>
        <taxon>Tracheophyta</taxon>
        <taxon>Spermatophyta</taxon>
        <taxon>Magnoliopsida</taxon>
        <taxon>eudicotyledons</taxon>
        <taxon>Gunneridae</taxon>
        <taxon>Pentapetalae</taxon>
        <taxon>rosids</taxon>
        <taxon>malvids</taxon>
        <taxon>Myrtales</taxon>
        <taxon>Lythraceae</taxon>
        <taxon>Punica</taxon>
    </lineage>
</organism>
<comment type="caution">
    <text evidence="1">The sequence shown here is derived from an EMBL/GenBank/DDBJ whole genome shotgun (WGS) entry which is preliminary data.</text>
</comment>
<reference evidence="1 2" key="1">
    <citation type="submission" date="2017-11" db="EMBL/GenBank/DDBJ databases">
        <title>De-novo sequencing of pomegranate (Punica granatum L.) genome.</title>
        <authorList>
            <person name="Akparov Z."/>
            <person name="Amiraslanov A."/>
            <person name="Hajiyeva S."/>
            <person name="Abbasov M."/>
            <person name="Kaur K."/>
            <person name="Hamwieh A."/>
            <person name="Solovyev V."/>
            <person name="Salamov A."/>
            <person name="Braich B."/>
            <person name="Kosarev P."/>
            <person name="Mahmoud A."/>
            <person name="Hajiyev E."/>
            <person name="Babayeva S."/>
            <person name="Izzatullayeva V."/>
            <person name="Mammadov A."/>
            <person name="Mammadov A."/>
            <person name="Sharifova S."/>
            <person name="Ojaghi J."/>
            <person name="Eynullazada K."/>
            <person name="Bayramov B."/>
            <person name="Abdulazimova A."/>
            <person name="Shahmuradov I."/>
        </authorList>
    </citation>
    <scope>NUCLEOTIDE SEQUENCE [LARGE SCALE GENOMIC DNA]</scope>
    <source>
        <strain evidence="2">cv. AG2017</strain>
        <tissue evidence="1">Leaf</tissue>
    </source>
</reference>
<evidence type="ECO:0000313" key="1">
    <source>
        <dbReference type="EMBL" id="PKI69550.1"/>
    </source>
</evidence>
<protein>
    <submittedName>
        <fullName evidence="1">Uncharacterized protein</fullName>
    </submittedName>
</protein>
<dbReference type="EMBL" id="PGOL01000494">
    <property type="protein sequence ID" value="PKI69550.1"/>
    <property type="molecule type" value="Genomic_DNA"/>
</dbReference>
<name>A0A2I0KMI7_PUNGR</name>
<proteinExistence type="predicted"/>
<evidence type="ECO:0000313" key="2">
    <source>
        <dbReference type="Proteomes" id="UP000233551"/>
    </source>
</evidence>
<dbReference type="Proteomes" id="UP000233551">
    <property type="component" value="Unassembled WGS sequence"/>
</dbReference>
<gene>
    <name evidence="1" type="ORF">CRG98_010078</name>
</gene>
<dbReference type="AlphaFoldDB" id="A0A2I0KMI7"/>
<sequence length="162" mass="18014">MDPLPSVNRAHSMAAHDEAQRLIAQGRDSGSDVMCFAAKMATDSGDVNPNFSRVGNPNFNPNRGDFKPQARPICDFCGPSHLLPTSWLPELRPGESTRRKRELIRAVSSWRKGWVFVSLCFADTQWGQFRFRFGSFCAIGQSLFGRPIPDALGPTDSWAVEN</sequence>
<keyword evidence="2" id="KW-1185">Reference proteome</keyword>